<dbReference type="Proteomes" id="UP001180536">
    <property type="component" value="Unassembled WGS sequence"/>
</dbReference>
<accession>A0ABU1Z859</accession>
<protein>
    <recommendedName>
        <fullName evidence="4">DUF3606 domain-containing protein</fullName>
    </recommendedName>
</protein>
<feature type="region of interest" description="Disordered" evidence="1">
    <location>
        <begin position="1"/>
        <end position="49"/>
    </location>
</feature>
<organism evidence="2 3">
    <name type="scientific">Pelomonas aquatica</name>
    <dbReference type="NCBI Taxonomy" id="431058"/>
    <lineage>
        <taxon>Bacteria</taxon>
        <taxon>Pseudomonadati</taxon>
        <taxon>Pseudomonadota</taxon>
        <taxon>Betaproteobacteria</taxon>
        <taxon>Burkholderiales</taxon>
        <taxon>Sphaerotilaceae</taxon>
        <taxon>Roseateles</taxon>
    </lineage>
</organism>
<proteinExistence type="predicted"/>
<gene>
    <name evidence="2" type="ORF">J2X16_002156</name>
</gene>
<reference evidence="2 3" key="1">
    <citation type="submission" date="2023-07" db="EMBL/GenBank/DDBJ databases">
        <title>Sorghum-associated microbial communities from plants grown in Nebraska, USA.</title>
        <authorList>
            <person name="Schachtman D."/>
        </authorList>
    </citation>
    <scope>NUCLEOTIDE SEQUENCE [LARGE SCALE GENOMIC DNA]</scope>
    <source>
        <strain evidence="2 3">BE310</strain>
    </source>
</reference>
<evidence type="ECO:0000313" key="2">
    <source>
        <dbReference type="EMBL" id="MDR7296809.1"/>
    </source>
</evidence>
<dbReference type="Pfam" id="PF12244">
    <property type="entry name" value="DUF3606"/>
    <property type="match status" value="1"/>
</dbReference>
<evidence type="ECO:0000256" key="1">
    <source>
        <dbReference type="SAM" id="MobiDB-lite"/>
    </source>
</evidence>
<evidence type="ECO:0008006" key="4">
    <source>
        <dbReference type="Google" id="ProtNLM"/>
    </source>
</evidence>
<name>A0ABU1Z859_9BURK</name>
<dbReference type="InterPro" id="IPR022037">
    <property type="entry name" value="DUF3606"/>
</dbReference>
<dbReference type="EMBL" id="JAVDXQ010000003">
    <property type="protein sequence ID" value="MDR7296809.1"/>
    <property type="molecule type" value="Genomic_DNA"/>
</dbReference>
<keyword evidence="3" id="KW-1185">Reference proteome</keyword>
<comment type="caution">
    <text evidence="2">The sequence shown here is derived from an EMBL/GenBank/DDBJ whole genome shotgun (WGS) entry which is preliminary data.</text>
</comment>
<evidence type="ECO:0000313" key="3">
    <source>
        <dbReference type="Proteomes" id="UP001180536"/>
    </source>
</evidence>
<sequence>MSDGINTSETDEVRDRARKFGVTPGEPEVAVKAVDNEATAEEAHLKSKR</sequence>
<dbReference type="RefSeq" id="WP_157275446.1">
    <property type="nucleotide sequence ID" value="NZ_JAVDXQ010000003.1"/>
</dbReference>